<dbReference type="RefSeq" id="WP_054876881.1">
    <property type="nucleotide sequence ID" value="NZ_LKET01000068.1"/>
</dbReference>
<evidence type="ECO:0000259" key="1">
    <source>
        <dbReference type="Pfam" id="PF01520"/>
    </source>
</evidence>
<accession>A0A0P8YRE3</accession>
<dbReference type="OrthoDB" id="5344211at2"/>
<dbReference type="InterPro" id="IPR002508">
    <property type="entry name" value="MurNAc-LAA_cat"/>
</dbReference>
<gene>
    <name evidence="2" type="ORF">OXPF_39190</name>
</gene>
<dbReference type="EMBL" id="LKET01000068">
    <property type="protein sequence ID" value="KPU42140.1"/>
    <property type="molecule type" value="Genomic_DNA"/>
</dbReference>
<keyword evidence="3" id="KW-1185">Reference proteome</keyword>
<dbReference type="AlphaFoldDB" id="A0A0P8YRE3"/>
<evidence type="ECO:0000313" key="2">
    <source>
        <dbReference type="EMBL" id="KPU42140.1"/>
    </source>
</evidence>
<dbReference type="STRING" id="36849.OXPF_39190"/>
<protein>
    <submittedName>
        <fullName evidence="2">N-acetylmuramoyl-L-alanine amidase</fullName>
    </submittedName>
</protein>
<dbReference type="GO" id="GO:0009253">
    <property type="term" value="P:peptidoglycan catabolic process"/>
    <property type="evidence" value="ECO:0007669"/>
    <property type="project" value="InterPro"/>
</dbReference>
<evidence type="ECO:0000313" key="3">
    <source>
        <dbReference type="Proteomes" id="UP000050326"/>
    </source>
</evidence>
<proteinExistence type="predicted"/>
<organism evidence="2 3">
    <name type="scientific">Oxobacter pfennigii</name>
    <dbReference type="NCBI Taxonomy" id="36849"/>
    <lineage>
        <taxon>Bacteria</taxon>
        <taxon>Bacillati</taxon>
        <taxon>Bacillota</taxon>
        <taxon>Clostridia</taxon>
        <taxon>Eubacteriales</taxon>
        <taxon>Clostridiaceae</taxon>
        <taxon>Oxobacter</taxon>
    </lineage>
</organism>
<feature type="domain" description="MurNAc-LAA" evidence="1">
    <location>
        <begin position="34"/>
        <end position="120"/>
    </location>
</feature>
<sequence>MNLGKVVFDPGHINGVNIDPKYPDYSEGTAMFELATMLNNDTGSPLTRGAYERPPLEDRAAIAKRYGANTLISLHTNYPTLGTIIYYSVKRPQDKAIAEQLGQAIADALGIKFRGAVTYPGKNDNDYYGIIRYGVEQGIEHAFLVEHGAHAELAIDTKNKLKKIAQVYKSLLFMEESEMKIKVVPSNPPDTWLAMGIARYIDGELSYVPDVKPNDICVQLGGLGEHGKLATPTAKLIVGTNMIDTAEQAIAWAKQYKKTGKIY</sequence>
<dbReference type="SUPFAM" id="SSF53187">
    <property type="entry name" value="Zn-dependent exopeptidases"/>
    <property type="match status" value="1"/>
</dbReference>
<dbReference type="GO" id="GO:0008745">
    <property type="term" value="F:N-acetylmuramoyl-L-alanine amidase activity"/>
    <property type="evidence" value="ECO:0007669"/>
    <property type="project" value="InterPro"/>
</dbReference>
<reference evidence="2 3" key="1">
    <citation type="submission" date="2015-09" db="EMBL/GenBank/DDBJ databases">
        <title>Genome sequence of Oxobacter pfennigii DSM 3222.</title>
        <authorList>
            <person name="Poehlein A."/>
            <person name="Bengelsdorf F.R."/>
            <person name="Schiel-Bengelsdorf B."/>
            <person name="Duerre P."/>
            <person name="Daniel R."/>
        </authorList>
    </citation>
    <scope>NUCLEOTIDE SEQUENCE [LARGE SCALE GENOMIC DNA]</scope>
    <source>
        <strain evidence="2 3">DSM 3222</strain>
    </source>
</reference>
<dbReference type="Pfam" id="PF01520">
    <property type="entry name" value="Amidase_3"/>
    <property type="match status" value="1"/>
</dbReference>
<dbReference type="Gene3D" id="3.40.630.40">
    <property type="entry name" value="Zn-dependent exopeptidases"/>
    <property type="match status" value="1"/>
</dbReference>
<name>A0A0P8YRE3_9CLOT</name>
<comment type="caution">
    <text evidence="2">The sequence shown here is derived from an EMBL/GenBank/DDBJ whole genome shotgun (WGS) entry which is preliminary data.</text>
</comment>
<dbReference type="Proteomes" id="UP000050326">
    <property type="component" value="Unassembled WGS sequence"/>
</dbReference>